<dbReference type="InterPro" id="IPR000182">
    <property type="entry name" value="GNAT_dom"/>
</dbReference>
<name>A0A0D2LCF1_HYPSF</name>
<dbReference type="AlphaFoldDB" id="A0A0D2LCF1"/>
<evidence type="ECO:0000313" key="3">
    <source>
        <dbReference type="Proteomes" id="UP000054270"/>
    </source>
</evidence>
<evidence type="ECO:0000259" key="1">
    <source>
        <dbReference type="Pfam" id="PF00583"/>
    </source>
</evidence>
<dbReference type="SUPFAM" id="SSF55729">
    <property type="entry name" value="Acyl-CoA N-acyltransferases (Nat)"/>
    <property type="match status" value="1"/>
</dbReference>
<sequence>MASPSERPKPHIRLAIPEDAEAIADVFGLAFSNDPVMNYLGNVKKVLDEQIDELKHKNTRQFYLFVVKGCFLVGGRITVVVVPDGPDANSGKIVAGCLWLPPSKRLSIWMIPTILRAGALGVIKRWGLRGLWRITVDYQGTTESKMEHAFRERGVKVPLSQTWYLQAVATHPDYQGQGIMSLMVREAFEHAPHAMYILEGTTAKSRDQYIHLGFENLTPIKFGAGKADAGGISASGEGAVGVEIWGMAKVRTCFFIAFHSRDHV</sequence>
<dbReference type="STRING" id="945553.A0A0D2LCF1"/>
<dbReference type="GO" id="GO:0016747">
    <property type="term" value="F:acyltransferase activity, transferring groups other than amino-acyl groups"/>
    <property type="evidence" value="ECO:0007669"/>
    <property type="project" value="InterPro"/>
</dbReference>
<dbReference type="CDD" id="cd04301">
    <property type="entry name" value="NAT_SF"/>
    <property type="match status" value="1"/>
</dbReference>
<keyword evidence="3" id="KW-1185">Reference proteome</keyword>
<dbReference type="PANTHER" id="PTHR42791">
    <property type="entry name" value="GNAT FAMILY ACETYLTRANSFERASE"/>
    <property type="match status" value="1"/>
</dbReference>
<feature type="domain" description="N-acetyltransferase" evidence="1">
    <location>
        <begin position="160"/>
        <end position="196"/>
    </location>
</feature>
<protein>
    <recommendedName>
        <fullName evidence="1">N-acetyltransferase domain-containing protein</fullName>
    </recommendedName>
</protein>
<dbReference type="Proteomes" id="UP000054270">
    <property type="component" value="Unassembled WGS sequence"/>
</dbReference>
<proteinExistence type="predicted"/>
<accession>A0A0D2LCF1</accession>
<dbReference type="EMBL" id="KN817534">
    <property type="protein sequence ID" value="KJA24952.1"/>
    <property type="molecule type" value="Genomic_DNA"/>
</dbReference>
<dbReference type="Gene3D" id="3.40.630.30">
    <property type="match status" value="1"/>
</dbReference>
<dbReference type="PANTHER" id="PTHR42791:SF1">
    <property type="entry name" value="N-ACETYLTRANSFERASE DOMAIN-CONTAINING PROTEIN"/>
    <property type="match status" value="1"/>
</dbReference>
<dbReference type="OMA" id="NEVTDCN"/>
<evidence type="ECO:0000313" key="2">
    <source>
        <dbReference type="EMBL" id="KJA24952.1"/>
    </source>
</evidence>
<reference evidence="3" key="1">
    <citation type="submission" date="2014-04" db="EMBL/GenBank/DDBJ databases">
        <title>Evolutionary Origins and Diversification of the Mycorrhizal Mutualists.</title>
        <authorList>
            <consortium name="DOE Joint Genome Institute"/>
            <consortium name="Mycorrhizal Genomics Consortium"/>
            <person name="Kohler A."/>
            <person name="Kuo A."/>
            <person name="Nagy L.G."/>
            <person name="Floudas D."/>
            <person name="Copeland A."/>
            <person name="Barry K.W."/>
            <person name="Cichocki N."/>
            <person name="Veneault-Fourrey C."/>
            <person name="LaButti K."/>
            <person name="Lindquist E.A."/>
            <person name="Lipzen A."/>
            <person name="Lundell T."/>
            <person name="Morin E."/>
            <person name="Murat C."/>
            <person name="Riley R."/>
            <person name="Ohm R."/>
            <person name="Sun H."/>
            <person name="Tunlid A."/>
            <person name="Henrissat B."/>
            <person name="Grigoriev I.V."/>
            <person name="Hibbett D.S."/>
            <person name="Martin F."/>
        </authorList>
    </citation>
    <scope>NUCLEOTIDE SEQUENCE [LARGE SCALE GENOMIC DNA]</scope>
    <source>
        <strain evidence="3">FD-334 SS-4</strain>
    </source>
</reference>
<organism evidence="2 3">
    <name type="scientific">Hypholoma sublateritium (strain FD-334 SS-4)</name>
    <dbReference type="NCBI Taxonomy" id="945553"/>
    <lineage>
        <taxon>Eukaryota</taxon>
        <taxon>Fungi</taxon>
        <taxon>Dikarya</taxon>
        <taxon>Basidiomycota</taxon>
        <taxon>Agaricomycotina</taxon>
        <taxon>Agaricomycetes</taxon>
        <taxon>Agaricomycetidae</taxon>
        <taxon>Agaricales</taxon>
        <taxon>Agaricineae</taxon>
        <taxon>Strophariaceae</taxon>
        <taxon>Hypholoma</taxon>
    </lineage>
</organism>
<dbReference type="InterPro" id="IPR016181">
    <property type="entry name" value="Acyl_CoA_acyltransferase"/>
</dbReference>
<gene>
    <name evidence="2" type="ORF">HYPSUDRAFT_135573</name>
</gene>
<dbReference type="Pfam" id="PF00583">
    <property type="entry name" value="Acetyltransf_1"/>
    <property type="match status" value="1"/>
</dbReference>
<dbReference type="OrthoDB" id="544277at2759"/>
<dbReference type="InterPro" id="IPR052523">
    <property type="entry name" value="Trichothecene_AcTrans"/>
</dbReference>